<dbReference type="Pfam" id="PF10988">
    <property type="entry name" value="DUF2807"/>
    <property type="match status" value="1"/>
</dbReference>
<dbReference type="Gene3D" id="2.160.20.120">
    <property type="match status" value="1"/>
</dbReference>
<accession>A0A142VWT2</accession>
<keyword evidence="1" id="KW-0732">Signal</keyword>
<dbReference type="Proteomes" id="UP000076234">
    <property type="component" value="Chromosome"/>
</dbReference>
<evidence type="ECO:0000313" key="3">
    <source>
        <dbReference type="EMBL" id="AMU93757.1"/>
    </source>
</evidence>
<evidence type="ECO:0000256" key="1">
    <source>
        <dbReference type="SAM" id="SignalP"/>
    </source>
</evidence>
<evidence type="ECO:0000313" key="4">
    <source>
        <dbReference type="Proteomes" id="UP000076234"/>
    </source>
</evidence>
<protein>
    <recommendedName>
        <fullName evidence="2">Putative auto-transporter adhesin head GIN domain-containing protein</fullName>
    </recommendedName>
</protein>
<reference evidence="3 4" key="2">
    <citation type="journal article" date="2016" name="Genome Announc.">
        <title>Complete Genome Sequence of Sphingopyxis terrae Strain 203-1 (NBRC 111660), a Polyethylene Glycol Degrader.</title>
        <authorList>
            <person name="Ohtsubo Y."/>
            <person name="Nonoyama S."/>
            <person name="Nagata Y."/>
            <person name="Numata M."/>
            <person name="Tsuchikane K."/>
            <person name="Hosoyama A."/>
            <person name="Yamazoe A."/>
            <person name="Tsuda M."/>
            <person name="Fujita N."/>
            <person name="Kawai F."/>
        </authorList>
    </citation>
    <scope>NUCLEOTIDE SEQUENCE [LARGE SCALE GENOMIC DNA]</scope>
    <source>
        <strain evidence="3 4">203-1</strain>
    </source>
</reference>
<feature type="domain" description="Putative auto-transporter adhesin head GIN" evidence="2">
    <location>
        <begin position="52"/>
        <end position="236"/>
    </location>
</feature>
<dbReference type="AlphaFoldDB" id="A0A142VWT2"/>
<proteinExistence type="predicted"/>
<dbReference type="PROSITE" id="PS51257">
    <property type="entry name" value="PROKAR_LIPOPROTEIN"/>
    <property type="match status" value="1"/>
</dbReference>
<sequence length="252" mass="24936">MRNRLIGVLPLALVMATAACGGSFTIDSDKDSKSGARDAGPVTSRGFELNGFTGVKVTGPDDVTIRQGDAFAITAKGPQGELDQLEIVTDGSTLSIGRKRDGFSFGGRDHEGVEISITMPKLSMLRLTGSGSIDADSVDGDALEATVTGSGDLKVAKMTGQSAKIAISGSGDVDIGGGTINSGAISVTGSGDVDAKGLAAQTLDVSVAGSGNVEGQASGTAAINILGSGDVTLTGGATCTSREMGSGTATCK</sequence>
<feature type="chain" id="PRO_5007502439" description="Putative auto-transporter adhesin head GIN domain-containing protein" evidence="1">
    <location>
        <begin position="22"/>
        <end position="252"/>
    </location>
</feature>
<dbReference type="KEGG" id="ster:AOA14_03960"/>
<dbReference type="EMBL" id="CP013342">
    <property type="protein sequence ID" value="AMU93757.1"/>
    <property type="molecule type" value="Genomic_DNA"/>
</dbReference>
<feature type="signal peptide" evidence="1">
    <location>
        <begin position="1"/>
        <end position="21"/>
    </location>
</feature>
<evidence type="ECO:0000259" key="2">
    <source>
        <dbReference type="Pfam" id="PF10988"/>
    </source>
</evidence>
<dbReference type="InterPro" id="IPR021255">
    <property type="entry name" value="DUF2807"/>
</dbReference>
<dbReference type="STRING" id="1219058.AOA14_03960"/>
<gene>
    <name evidence="3" type="ORF">AOA14_03960</name>
</gene>
<organism evidence="3 4">
    <name type="scientific">Sphingopyxis terrae subsp. terrae NBRC 15098</name>
    <dbReference type="NCBI Taxonomy" id="1219058"/>
    <lineage>
        <taxon>Bacteria</taxon>
        <taxon>Pseudomonadati</taxon>
        <taxon>Pseudomonadota</taxon>
        <taxon>Alphaproteobacteria</taxon>
        <taxon>Sphingomonadales</taxon>
        <taxon>Sphingomonadaceae</taxon>
        <taxon>Sphingopyxis</taxon>
    </lineage>
</organism>
<reference evidence="4" key="1">
    <citation type="submission" date="2015-11" db="EMBL/GenBank/DDBJ databases">
        <title>Complete genome sequence of a polyethylene glycol-degrading strain Sphingopyxis terrae strain 203-1 (NBRC 15098).</title>
        <authorList>
            <person name="Yoshiyuki O."/>
            <person name="Shouta N."/>
            <person name="Nagata Y."/>
            <person name="Numata M."/>
            <person name="Tsuchikane K."/>
            <person name="Hosoyama A."/>
            <person name="Yamazoe A."/>
            <person name="Tsuda M."/>
            <person name="Fujita N."/>
            <person name="Kawai F."/>
        </authorList>
    </citation>
    <scope>NUCLEOTIDE SEQUENCE [LARGE SCALE GENOMIC DNA]</scope>
    <source>
        <strain evidence="4">203-1</strain>
    </source>
</reference>
<name>A0A142VWT2_9SPHN</name>